<dbReference type="Proteomes" id="UP000221080">
    <property type="component" value="Chromosome 9"/>
</dbReference>
<dbReference type="GO" id="GO:0006642">
    <property type="term" value="P:triglyceride mobilization"/>
    <property type="evidence" value="ECO:0007669"/>
    <property type="project" value="TreeGrafter"/>
</dbReference>
<gene>
    <name evidence="11" type="primary">apoba</name>
</gene>
<dbReference type="Gene3D" id="1.25.10.20">
    <property type="entry name" value="Vitellinogen, superhelical"/>
    <property type="match status" value="1"/>
</dbReference>
<dbReference type="GO" id="GO:0042953">
    <property type="term" value="P:lipoprotein transport"/>
    <property type="evidence" value="ECO:0007669"/>
    <property type="project" value="TreeGrafter"/>
</dbReference>
<protein>
    <submittedName>
        <fullName evidence="11">Apolipoprotein B-100</fullName>
    </submittedName>
</protein>
<keyword evidence="2" id="KW-0813">Transport</keyword>
<dbReference type="GeneID" id="108270192"/>
<dbReference type="KEGG" id="ipu:108270192"/>
<evidence type="ECO:0000259" key="9">
    <source>
        <dbReference type="PROSITE" id="PS51211"/>
    </source>
</evidence>
<feature type="domain" description="Vitellogenin" evidence="9">
    <location>
        <begin position="41"/>
        <end position="652"/>
    </location>
</feature>
<dbReference type="GO" id="GO:0034362">
    <property type="term" value="C:low-density lipoprotein particle"/>
    <property type="evidence" value="ECO:0007669"/>
    <property type="project" value="TreeGrafter"/>
</dbReference>
<evidence type="ECO:0000256" key="5">
    <source>
        <dbReference type="ARBA" id="ARBA00023055"/>
    </source>
</evidence>
<dbReference type="InterPro" id="IPR015819">
    <property type="entry name" value="Lipid_transp_b-sht_shell"/>
</dbReference>
<dbReference type="InterPro" id="IPR009454">
    <property type="entry name" value="Lipid_transpt_open_b-sht"/>
</dbReference>
<dbReference type="SMART" id="SM01169">
    <property type="entry name" value="DUF1943"/>
    <property type="match status" value="1"/>
</dbReference>
<evidence type="ECO:0000256" key="7">
    <source>
        <dbReference type="PROSITE-ProRule" id="PRU00557"/>
    </source>
</evidence>
<evidence type="ECO:0000313" key="11">
    <source>
        <dbReference type="RefSeq" id="XP_017332107.1"/>
    </source>
</evidence>
<dbReference type="InterPro" id="IPR015255">
    <property type="entry name" value="Vitellinogen_open_b-sht"/>
</dbReference>
<proteinExistence type="predicted"/>
<dbReference type="Pfam" id="PF01347">
    <property type="entry name" value="Vitellogenin_N"/>
    <property type="match status" value="1"/>
</dbReference>
<dbReference type="SUPFAM" id="SSF48431">
    <property type="entry name" value="Lipovitellin-phosvitin complex, superhelical domain"/>
    <property type="match status" value="1"/>
</dbReference>
<dbReference type="GO" id="GO:0034359">
    <property type="term" value="C:mature chylomicron"/>
    <property type="evidence" value="ECO:0007669"/>
    <property type="project" value="TreeGrafter"/>
</dbReference>
<evidence type="ECO:0000256" key="1">
    <source>
        <dbReference type="ARBA" id="ARBA00004613"/>
    </source>
</evidence>
<dbReference type="Gene3D" id="2.20.80.10">
    <property type="entry name" value="Lipovitellin-phosvitin complex, chain A, domain 4"/>
    <property type="match status" value="1"/>
</dbReference>
<dbReference type="SUPFAM" id="SSF56968">
    <property type="entry name" value="Lipovitellin-phosvitin complex, beta-sheet shell regions"/>
    <property type="match status" value="2"/>
</dbReference>
<dbReference type="PROSITE" id="PS51211">
    <property type="entry name" value="VITELLOGENIN"/>
    <property type="match status" value="1"/>
</dbReference>
<evidence type="ECO:0000256" key="4">
    <source>
        <dbReference type="ARBA" id="ARBA00022729"/>
    </source>
</evidence>
<dbReference type="STRING" id="7998.ENSIPUP00000031658"/>
<dbReference type="GO" id="GO:0120020">
    <property type="term" value="F:cholesterol transfer activity"/>
    <property type="evidence" value="ECO:0007669"/>
    <property type="project" value="TreeGrafter"/>
</dbReference>
<keyword evidence="10" id="KW-1185">Reference proteome</keyword>
<organism evidence="10 11">
    <name type="scientific">Ictalurus punctatus</name>
    <name type="common">Channel catfish</name>
    <name type="synonym">Silurus punctatus</name>
    <dbReference type="NCBI Taxonomy" id="7998"/>
    <lineage>
        <taxon>Eukaryota</taxon>
        <taxon>Metazoa</taxon>
        <taxon>Chordata</taxon>
        <taxon>Craniata</taxon>
        <taxon>Vertebrata</taxon>
        <taxon>Euteleostomi</taxon>
        <taxon>Actinopterygii</taxon>
        <taxon>Neopterygii</taxon>
        <taxon>Teleostei</taxon>
        <taxon>Ostariophysi</taxon>
        <taxon>Siluriformes</taxon>
        <taxon>Ictaluridae</taxon>
        <taxon>Ictalurus</taxon>
    </lineage>
</organism>
<keyword evidence="4 8" id="KW-0732">Signal</keyword>
<dbReference type="OrthoDB" id="6484170at2759"/>
<dbReference type="GO" id="GO:0050750">
    <property type="term" value="F:low-density lipoprotein particle receptor binding"/>
    <property type="evidence" value="ECO:0007669"/>
    <property type="project" value="TreeGrafter"/>
</dbReference>
<dbReference type="GO" id="GO:0030301">
    <property type="term" value="P:cholesterol transport"/>
    <property type="evidence" value="ECO:0007669"/>
    <property type="project" value="TreeGrafter"/>
</dbReference>
<feature type="chain" id="PRO_5012361562" evidence="8">
    <location>
        <begin position="19"/>
        <end position="4403"/>
    </location>
</feature>
<evidence type="ECO:0000256" key="8">
    <source>
        <dbReference type="SAM" id="SignalP"/>
    </source>
</evidence>
<evidence type="ECO:0000256" key="3">
    <source>
        <dbReference type="ARBA" id="ARBA00022525"/>
    </source>
</evidence>
<dbReference type="CTD" id="566465"/>
<dbReference type="PANTHER" id="PTHR13769">
    <property type="entry name" value="APOLIPOPROTEIN B"/>
    <property type="match status" value="1"/>
</dbReference>
<dbReference type="FunFam" id="2.30.230.10:FF:000003">
    <property type="entry name" value="Apolipoprotein B"/>
    <property type="match status" value="1"/>
</dbReference>
<evidence type="ECO:0000313" key="10">
    <source>
        <dbReference type="Proteomes" id="UP000221080"/>
    </source>
</evidence>
<feature type="signal peptide" evidence="8">
    <location>
        <begin position="1"/>
        <end position="18"/>
    </location>
</feature>
<comment type="subcellular location">
    <subcellularLocation>
        <location evidence="1">Secreted</location>
    </subcellularLocation>
</comment>
<dbReference type="RefSeq" id="XP_017332107.1">
    <property type="nucleotide sequence ID" value="XM_017476618.3"/>
</dbReference>
<dbReference type="Gene3D" id="2.30.230.10">
    <property type="entry name" value="Lipovitellin, beta-sheet shell regions, chain A"/>
    <property type="match status" value="1"/>
</dbReference>
<dbReference type="PANTHER" id="PTHR13769:SF6">
    <property type="entry name" value="APOLIPOPROTEIN B-100"/>
    <property type="match status" value="1"/>
</dbReference>
<dbReference type="InterPro" id="IPR001747">
    <property type="entry name" value="Vitellogenin_N"/>
</dbReference>
<keyword evidence="5" id="KW-0445">Lipid transport</keyword>
<reference evidence="11" key="2">
    <citation type="submission" date="2025-08" db="UniProtKB">
        <authorList>
            <consortium name="RefSeq"/>
        </authorList>
    </citation>
    <scope>IDENTIFICATION</scope>
    <source>
        <tissue evidence="11">Blood</tissue>
    </source>
</reference>
<evidence type="ECO:0000256" key="2">
    <source>
        <dbReference type="ARBA" id="ARBA00022448"/>
    </source>
</evidence>
<keyword evidence="6" id="KW-0325">Glycoprotein</keyword>
<dbReference type="InterPro" id="IPR011030">
    <property type="entry name" value="Lipovitellin_superhlx_dom"/>
</dbReference>
<name>A0A2D0RNM5_ICTPU</name>
<comment type="caution">
    <text evidence="7">Lacks conserved residue(s) required for the propagation of feature annotation.</text>
</comment>
<dbReference type="SMART" id="SM00638">
    <property type="entry name" value="LPD_N"/>
    <property type="match status" value="1"/>
</dbReference>
<dbReference type="InterPro" id="IPR015816">
    <property type="entry name" value="Vitellinogen_b-sht_N"/>
</dbReference>
<accession>A0A2D0RNM5</accession>
<reference evidence="10" key="1">
    <citation type="journal article" date="2016" name="Nat. Commun.">
        <title>The channel catfish genome sequence provides insights into the evolution of scale formation in teleosts.</title>
        <authorList>
            <person name="Liu Z."/>
            <person name="Liu S."/>
            <person name="Yao J."/>
            <person name="Bao L."/>
            <person name="Zhang J."/>
            <person name="Li Y."/>
            <person name="Jiang C."/>
            <person name="Sun L."/>
            <person name="Wang R."/>
            <person name="Zhang Y."/>
            <person name="Zhou T."/>
            <person name="Zeng Q."/>
            <person name="Fu Q."/>
            <person name="Gao S."/>
            <person name="Li N."/>
            <person name="Koren S."/>
            <person name="Jiang Y."/>
            <person name="Zimin A."/>
            <person name="Xu P."/>
            <person name="Phillippy A.M."/>
            <person name="Geng X."/>
            <person name="Song L."/>
            <person name="Sun F."/>
            <person name="Li C."/>
            <person name="Wang X."/>
            <person name="Chen A."/>
            <person name="Jin Y."/>
            <person name="Yuan Z."/>
            <person name="Yang Y."/>
            <person name="Tan S."/>
            <person name="Peatman E."/>
            <person name="Lu J."/>
            <person name="Qin Z."/>
            <person name="Dunham R."/>
            <person name="Li Z."/>
            <person name="Sonstegard T."/>
            <person name="Feng J."/>
            <person name="Danzmann R.G."/>
            <person name="Schroeder S."/>
            <person name="Scheffler B."/>
            <person name="Duke M.V."/>
            <person name="Ballard L."/>
            <person name="Kucuktas H."/>
            <person name="Kaltenboeck L."/>
            <person name="Liu H."/>
            <person name="Armbruster J."/>
            <person name="Xie Y."/>
            <person name="Kirby M.L."/>
            <person name="Tian Y."/>
            <person name="Flanagan M.E."/>
            <person name="Mu W."/>
            <person name="Waldbieser G.C."/>
        </authorList>
    </citation>
    <scope>NUCLEOTIDE SEQUENCE [LARGE SCALE GENOMIC DNA]</scope>
    <source>
        <strain evidence="10">SDA103</strain>
    </source>
</reference>
<dbReference type="InterPro" id="IPR052418">
    <property type="entry name" value="Apolipoprotein_B"/>
</dbReference>
<dbReference type="GO" id="GO:0034361">
    <property type="term" value="C:very-low-density lipoprotein particle"/>
    <property type="evidence" value="ECO:0007669"/>
    <property type="project" value="TreeGrafter"/>
</dbReference>
<dbReference type="Pfam" id="PF06448">
    <property type="entry name" value="DUF1081"/>
    <property type="match status" value="1"/>
</dbReference>
<keyword evidence="3" id="KW-0964">Secreted</keyword>
<evidence type="ECO:0000256" key="6">
    <source>
        <dbReference type="ARBA" id="ARBA00023180"/>
    </source>
</evidence>
<dbReference type="Pfam" id="PF09172">
    <property type="entry name" value="Vit_open_b-sht"/>
    <property type="match status" value="1"/>
</dbReference>
<dbReference type="GO" id="GO:0042632">
    <property type="term" value="P:cholesterol homeostasis"/>
    <property type="evidence" value="ECO:0007669"/>
    <property type="project" value="TreeGrafter"/>
</dbReference>
<sequence>MGDTKLCLFLLLSAYALAESSTQVIGEVAGEELLCPLATRFRNLRKYNYQYTAESTNGVPGTADTKNGPRISCKVELEVPQACKFVLRTSECALSEVTDIDAQGQPIYISAPGTESFKAAMERNSLSFVVEQVVKVSIYPEKDEPENIVNIKKGIISALLVPVIEEEHNKIMSTIHGRCPTDLTVNVRNDIDTDVTVVRDLSTCSHFYPHNLPTSPLSLLLDLNGLLTKFISSTQTCNYQFDNRKKHMTEAQCLEKHLFIPFSHEGHYGISSEVKQSLVLQETVKINNRYFNIDGTSEKTFFQEELEDTSFIQTKDDIVNLMETLNDLPRSGRNKERARLFHKLVSQIRGMKNETLSLAIKEMIEISKWLSWQALLQCGTSECTSAILQVLSGIDEPAWEVDAIMYALSLLPQASPQRLRDMLSMAQHRQSKPIMYALANTVKKFSKHQASNVPEMKEVADFMEFMLGDCSGDEDKTFLTLRVIGVMGKYMEGFPSLKSALFSCMRQQDASLAIQKSAIHAFRLMDLDSEVTSILFQQYKVTEAPAQKRIAAYLMLMRNPDAVENVLQTLKDEKDLQVKSFVVSHITNLLDTEDPNLQTAKDYIKKALESDEDLSPMDFTKFSHNYKINVPWTGSVENNVIFDSANYMPREVTLAATLDTFNLELLEIGLEGHGLEPTIEALFGEKGFFPDTISKAMYWANDQVPLQISQVLEKWIAPLKGSRMKREISQNILEQIKDKFENFRQGLKSLKENKDAPKAMAYLQFMGTELGYMKTSELTGILENMMAYTNIFFSDILTQSFQKLLSATDNEVFAHYMFLDEAFTLPTGSGFPLKFSLAGIFAPGAAGGLKFKRGMQELTFKPSVGVEFVTQMGIYFPKFMDTGIRMHTNIYHESGLDSKVTMSGNQVKLSIPVTKQNTQLLSISNELFSITSTMAKKVSANEEDKTDSTQCSPIFPGMKYCTLLHYYNTNSAHSPYYPLTGESGFAMELQPTGDVSEYTATVSYEVLKEGKEGRHKVDSLAVSLKAEGTTPTVATATLKYNRSKKIFTSELQIPDFDVEAGIKLAVTDNTGKGKKMHGITIDVSNRKNVQLSLVGRARLQSMEDGILELEMAVPALQLDASATAILKKVNGLVLQLETAFNIPEASSLQKASLRYDENKIELEIKSDVNSEVAKLIPDIENFRNQLQRLFDDILDKKVAKTDMKLRHIVSKGIEAGNIWLEKFGGDIPYVRNLRSKRYIPELTLPSIPEKLYFNSDALFRYQFNKGKVFFSVPLPLGGKSSAELDIPSVLTLPPINVPRLGLDVPETKFRIPSFTIPESLDFSLPLIGMGEVSAKMNSNLYDWEGSLQGGNYTDDIPSYIAKYKVIATSPVTPLSYKVEGTALVSGTFDDTFKFLVNGSLNHSFLDASFSVLESMTVSDKLRAIYKLQATSPFGLETSLYYSTQSSSTDHEITSDGNMDGVFKIGPLYANTTYTQSYTIDLLKEEGIGESVLRFDSSVIQSQTVTKGEYRNKELSIVSKTSAQQDALKHIAEVKYKDGQLSLKSDASVSALDKALRFQTDIYMTTNEASVKFETYADDAANKAYSVLMGSLNDKGLEVNLDGSLNFENSHGTHKGTITLGVNGLATSCTTTFQCSSMTFENVLNAGIDGTDGASLAFMTKALGQDNTAEFNVKGKISKTEVNLNSIFKGNAFDGDARNTMNLALNEQGLTVSNTMTGTLQKMKTESTHTLTVTLWTLAFRSKTDSFICDGASYNHDINVNIRPFVTSVLSNSKVEMFAITFSNEGSLKLEPFKLEATGSITGKYMEDTIKTTCGINFSDLSGSIKCDSTGEVLESQIRQNTELEFAGLSSVFKSETHLNSRALRLENVIRTMAVPLSLTVDGILNIDGSVNWYGKHTGQLYSKFLLKAEPFAIAKSHDWRASATHILPNGNSAETHIENKFDGLLIPNEQSILWRFKSKLNNHAYNQDINIYNKESDMGVQLSSSLHTDLFSGESSDNSLDTQEFSISGFLKYDKNSNCHLIHLPFIESLPAAFENMKTTIVNILESLQQYLNGLDINDLVRQFRENLEKVPQNVRYFMEELDLENKLNMAKDKVISLARDCAVTLQDLEASMEKLKIASEKNLIDFATKIRDIKVQIKDFIDSGSWTKILEEIGNELKTFDEIYSITSTILKVINAFEDVISQIDLQKLQDSSMTWLRKLDATYDIRAKLQTKLSDLKQAIEAFDITKFVQDVINYISSLDLEQYVNQLSDHIPAKEIEKVIDSIKDVIVSWIEEYEFVGKINHVCSKIGELFQRYELEKKMEIFIEQATILVQHYKIHKTVEAMVETLKSIPFEYFSDKIIELLHAVVSELKLFDIKQNINDFNNYIQMIVKNLKTFDYNEFVKEANENISKVINYINEQIMLYEIPQKIEASGNFIREMHASTLKYLEQLKNTKIAEIYRMIKGIIDRTAYKDIKLKIQDTLEDMKQRIHDMNIRDEILVYLERASESYNNILAYISSQLHNLIEIIRKVYGEQEFLTQIQQAVEEVLNILQTAQIEIQDFTIPFTTLHIPAIDINLPRLQDINIPSVITIPEFKVLDVMYVSSISINFEEIKQKIIEFIDQIREFEIPELDPEATFGDLRALYWYYLPDFTFSEIRLVEFKFPEIYIPKLNLNNFEITMLPIPEVKLPFITLEPCVPAFGKLSGKFQLNSPHYKIMTEAAIQNTTTTSLEPQFKATLTSKVKSTLEVLSYSLDATLQVEAPNMKKMEISETIKASHMAFSISHEGSLIFSGPSAEATAKTDATATTQIYKAALTNNVGVILKDGISVNMITNYNHDLNIPSMQVSSQATIMKNAAAQFESGTISVTCRNVGNGKWSIKDYADEGIHKSNLEFAVNAGTSKLTFDGETNSKILKAKQSVNAESVILSHIVIDVSAETETPFMKTSVMRLTGKAQMEGLRIELTASHNAELTGRVSGTLSNACEFLAQPFEITLDCKNKGNSKIVLPLKLTGKIDLQQDYKMILNSEKQHVCWVGLTRFNQYKYNHNFTLDNRENDAGIYVSMDGEANLDFLTVPLTIPEITLPYLDTKTPMIKDFSLWEDFGLKDLLTTPRQSFDIDFKLQYQKNMDKHTFNLDLEPIYESINENAQILGVHFELGRDKIFDVLTNSYNQARTQFEKFNIETSKQPPRYFTVPGYTVPLLNIEVSAFRAELPAVSYFIPKEVSTPSFKVPMMGFSVPSYTLVLPSLELPVLYVPETLRELTLPTFTLPDIQNNIMIPALGNVTYDFTFKSPVITVNSNGGLFNQSDIVFKLGASSTSVFDFLKGKLDGTTSISRKRCLKVATTLSLEHKNAAYTHDSSVSLTKRSIETSQTNVIKISLPVFMMELNQQLRGNTMTKPNLSSNMKVEYTYTIPTLKSEGKGNMQHDLVLEALSSYFSVESSFRGKTDGTIMKKGHFSESLDNNAIIYLNTNGLRFTVKTALTSDVDYKKAKIWNVDMTEYLELEASLRRIYAIVNYTSNNEVKIASFSTNGKHSAKGTIEFLPLRTLTASLNIDISQPSNFGLANIMKNVDLDVTSGKQKLIWSSKEQLASIKHSSDIMLSNDESEIRMEIAESVEGHLVFLKSIKLPIYQKTLWDVMKFDETTSPDQLQFLNVATHLVYTKSIDGTLFSLPAKLFENGVIFNIPKTTLTVPNWMKQIPQIIREMDERLENVDMLDSVSIPPVITVPTFDMPLTTLRVPSFTLDLQNLKIPDSISMDSFDITLPGLPKLKVPSFKVDTKYMRDKMAFLLLKLPQYEITISPFTLPKSFTIGEHTISLDDPIKAICNFELPAITIPEQKIEIPEISLHLPLSVFIPSFGALSTSVKVSSPIYNNTWTAKVENKEPGFVYTLKSSCISTMTFLAYDLEALASVLLDNGAMSLDGKCTFSHNDVKVNWKHDFHQNLRIKREEPSASRPPRHTLDIDVTSQTFANVKFRYASHNNGITSSVSYPAGFVGFQLNRRSPSQYYAKLFTRSLSSPDKDTDLLSFKVTLKNSQRLTLQTSWQLNGFFDMVNGIKDRLPDMTAALYNFINKYHKAHFGIDLDLATLKLTNAIANNIDRAYSNIPRAFDAIQNSIEHLSKQSKAMMKRTMKSMPEINFQDVISQVSNKVKELLQHYESNVRVLLDAVMKFLSETKFHLPGLEEKLTGQELYYKMRRSISMAVRRAASRFTSLMETIVDTFASFVGEINFSLPTTNVVVNGKDILRNLKSALKSTQEQIIQAMKKWEGLKLENLLKNISDFIKLCIQRTGEFITSLNAEKLDEISNHLKGIYTEASNTQAMQELGRQIQVAKTNAAEYKDKTKLKVQEVYNELSIDNFNSEIRKSISVLENHLQANIENIIEYSKNASQHTQPYIKVTSKKVDVDIPLPFYWNSFSDWPSMT</sequence>